<dbReference type="PROSITE" id="PS50893">
    <property type="entry name" value="ABC_TRANSPORTER_2"/>
    <property type="match status" value="1"/>
</dbReference>
<accession>A0A090MN31</accession>
<dbReference type="GO" id="GO:0016887">
    <property type="term" value="F:ATP hydrolysis activity"/>
    <property type="evidence" value="ECO:0007669"/>
    <property type="project" value="InterPro"/>
</dbReference>
<dbReference type="PANTHER" id="PTHR42781:SF4">
    <property type="entry name" value="SPERMIDINE_PUTRESCINE IMPORT ATP-BINDING PROTEIN POTA"/>
    <property type="match status" value="1"/>
</dbReference>
<reference evidence="7 8" key="1">
    <citation type="journal article" date="2014" name="Genome Announc.">
        <title>Genome Sequence of Afipia felis Strain 76713, Isolated in Hospital Water Using an Amoeba Co-Culture Procedure.</title>
        <authorList>
            <person name="Benamar S."/>
            <person name="La Scola B."/>
            <person name="Croce O."/>
        </authorList>
    </citation>
    <scope>NUCLEOTIDE SEQUENCE [LARGE SCALE GENOMIC DNA]</scope>
    <source>
        <strain evidence="7 8">76713</strain>
    </source>
</reference>
<dbReference type="GO" id="GO:0005524">
    <property type="term" value="F:ATP binding"/>
    <property type="evidence" value="ECO:0007669"/>
    <property type="project" value="UniProtKB-KW"/>
</dbReference>
<sequence>MTMLAMTSDLPIALEHVSVVAGGVSILTDITLQFSNGAPTVLIGPNGSGKTTLLRVAMGLLQPSSGAVTWGGQERVAPQRRAIVFQRPAMLRRTAAANIEYALASANISRDLWKQRTAELLAMVGLSGLGERSARKLSGGEQQRLALARALARNPEVLFLDEPTAALDPYSTKAIEDVLEAIAAKNIKIVMSTHDLGEARRLAGDIVFLNHGRIVETGSSANFFNAPVTSDGQRFIAGELLI</sequence>
<dbReference type="AlphaFoldDB" id="A0A090MN31"/>
<evidence type="ECO:0000256" key="5">
    <source>
        <dbReference type="ARBA" id="ARBA00024722"/>
    </source>
</evidence>
<evidence type="ECO:0000256" key="1">
    <source>
        <dbReference type="ARBA" id="ARBA00005417"/>
    </source>
</evidence>
<keyword evidence="2" id="KW-0813">Transport</keyword>
<dbReference type="PROSITE" id="PS00211">
    <property type="entry name" value="ABC_TRANSPORTER_1"/>
    <property type="match status" value="1"/>
</dbReference>
<feature type="domain" description="ABC transporter" evidence="6">
    <location>
        <begin position="12"/>
        <end position="236"/>
    </location>
</feature>
<dbReference type="InterPro" id="IPR050093">
    <property type="entry name" value="ABC_SmlMolc_Importer"/>
</dbReference>
<keyword evidence="8" id="KW-1185">Reference proteome</keyword>
<comment type="function">
    <text evidence="5">Involved in beta-(1--&gt;2)glucan export. Transmembrane domains (TMD) form a pore in the inner membrane and the ATP-binding domain (NBD) is responsible for energy generation.</text>
</comment>
<evidence type="ECO:0000313" key="7">
    <source>
        <dbReference type="EMBL" id="CEG08781.1"/>
    </source>
</evidence>
<protein>
    <submittedName>
        <fullName evidence="7">Sulfate/thiosulfate import ATP-binding protein CysA</fullName>
    </submittedName>
</protein>
<dbReference type="InterPro" id="IPR003593">
    <property type="entry name" value="AAA+_ATPase"/>
</dbReference>
<dbReference type="InterPro" id="IPR017871">
    <property type="entry name" value="ABC_transporter-like_CS"/>
</dbReference>
<dbReference type="PANTHER" id="PTHR42781">
    <property type="entry name" value="SPERMIDINE/PUTRESCINE IMPORT ATP-BINDING PROTEIN POTA"/>
    <property type="match status" value="1"/>
</dbReference>
<dbReference type="OrthoDB" id="9802264at2"/>
<dbReference type="Pfam" id="PF00005">
    <property type="entry name" value="ABC_tran"/>
    <property type="match status" value="1"/>
</dbReference>
<keyword evidence="3" id="KW-0547">Nucleotide-binding</keyword>
<dbReference type="EMBL" id="CCAZ020000001">
    <property type="protein sequence ID" value="CEG08781.1"/>
    <property type="molecule type" value="Genomic_DNA"/>
</dbReference>
<evidence type="ECO:0000256" key="4">
    <source>
        <dbReference type="ARBA" id="ARBA00022840"/>
    </source>
</evidence>
<keyword evidence="4 7" id="KW-0067">ATP-binding</keyword>
<evidence type="ECO:0000259" key="6">
    <source>
        <dbReference type="PROSITE" id="PS50893"/>
    </source>
</evidence>
<comment type="caution">
    <text evidence="7">The sequence shown here is derived from an EMBL/GenBank/DDBJ whole genome shotgun (WGS) entry which is preliminary data.</text>
</comment>
<dbReference type="SMART" id="SM00382">
    <property type="entry name" value="AAA"/>
    <property type="match status" value="1"/>
</dbReference>
<evidence type="ECO:0000256" key="3">
    <source>
        <dbReference type="ARBA" id="ARBA00022741"/>
    </source>
</evidence>
<evidence type="ECO:0000313" key="8">
    <source>
        <dbReference type="Proteomes" id="UP000035762"/>
    </source>
</evidence>
<name>A0A090MN31_AFIFE</name>
<organism evidence="7 8">
    <name type="scientific">Afipia felis</name>
    <name type="common">Cat scratch disease bacillus</name>
    <dbReference type="NCBI Taxonomy" id="1035"/>
    <lineage>
        <taxon>Bacteria</taxon>
        <taxon>Pseudomonadati</taxon>
        <taxon>Pseudomonadota</taxon>
        <taxon>Alphaproteobacteria</taxon>
        <taxon>Hyphomicrobiales</taxon>
        <taxon>Nitrobacteraceae</taxon>
        <taxon>Afipia</taxon>
    </lineage>
</organism>
<proteinExistence type="inferred from homology"/>
<dbReference type="InterPro" id="IPR027417">
    <property type="entry name" value="P-loop_NTPase"/>
</dbReference>
<dbReference type="SUPFAM" id="SSF52540">
    <property type="entry name" value="P-loop containing nucleoside triphosphate hydrolases"/>
    <property type="match status" value="1"/>
</dbReference>
<dbReference type="Proteomes" id="UP000035762">
    <property type="component" value="Unassembled WGS sequence"/>
</dbReference>
<dbReference type="InterPro" id="IPR003439">
    <property type="entry name" value="ABC_transporter-like_ATP-bd"/>
</dbReference>
<dbReference type="STRING" id="1035.BN961_02200"/>
<comment type="similarity">
    <text evidence="1">Belongs to the ABC transporter superfamily.</text>
</comment>
<dbReference type="Gene3D" id="3.40.50.300">
    <property type="entry name" value="P-loop containing nucleotide triphosphate hydrolases"/>
    <property type="match status" value="1"/>
</dbReference>
<evidence type="ECO:0000256" key="2">
    <source>
        <dbReference type="ARBA" id="ARBA00022448"/>
    </source>
</evidence>
<gene>
    <name evidence="7" type="primary">cysA_2</name>
    <name evidence="7" type="ORF">BN961_02200</name>
</gene>